<gene>
    <name evidence="1" type="ORF">V7S43_004517</name>
</gene>
<accession>A0ABD3FZ05</accession>
<proteinExistence type="predicted"/>
<dbReference type="EMBL" id="JBIMZQ010000007">
    <property type="protein sequence ID" value="KAL3670204.1"/>
    <property type="molecule type" value="Genomic_DNA"/>
</dbReference>
<keyword evidence="2" id="KW-1185">Reference proteome</keyword>
<reference evidence="1 2" key="1">
    <citation type="submission" date="2024-09" db="EMBL/GenBank/DDBJ databases">
        <title>Genome sequencing and assembly of Phytophthora oleae, isolate VK10A, causative agent of rot of olive drupes.</title>
        <authorList>
            <person name="Conti Taguali S."/>
            <person name="Riolo M."/>
            <person name="La Spada F."/>
            <person name="Cacciola S.O."/>
            <person name="Dionisio G."/>
        </authorList>
    </citation>
    <scope>NUCLEOTIDE SEQUENCE [LARGE SCALE GENOMIC DNA]</scope>
    <source>
        <strain evidence="1 2">VK10A</strain>
    </source>
</reference>
<comment type="caution">
    <text evidence="1">The sequence shown here is derived from an EMBL/GenBank/DDBJ whole genome shotgun (WGS) entry which is preliminary data.</text>
</comment>
<organism evidence="1 2">
    <name type="scientific">Phytophthora oleae</name>
    <dbReference type="NCBI Taxonomy" id="2107226"/>
    <lineage>
        <taxon>Eukaryota</taxon>
        <taxon>Sar</taxon>
        <taxon>Stramenopiles</taxon>
        <taxon>Oomycota</taxon>
        <taxon>Peronosporomycetes</taxon>
        <taxon>Peronosporales</taxon>
        <taxon>Peronosporaceae</taxon>
        <taxon>Phytophthora</taxon>
    </lineage>
</organism>
<name>A0ABD3FZ05_9STRA</name>
<dbReference type="AlphaFoldDB" id="A0ABD3FZ05"/>
<protein>
    <submittedName>
        <fullName evidence="1">Uncharacterized protein</fullName>
    </submittedName>
</protein>
<evidence type="ECO:0000313" key="1">
    <source>
        <dbReference type="EMBL" id="KAL3670204.1"/>
    </source>
</evidence>
<sequence length="114" mass="13051">MEFHRRNLPLHMWTHLCSDQLYDQAELSKRFCSPRCVCPFKTDVDLGDPGITVPSNKTYNDILDAHYEQFRKDAEKLFAEEQKELYGTAFMALEQVNASTNCIVGASCGFVDHT</sequence>
<evidence type="ECO:0000313" key="2">
    <source>
        <dbReference type="Proteomes" id="UP001632037"/>
    </source>
</evidence>
<dbReference type="Proteomes" id="UP001632037">
    <property type="component" value="Unassembled WGS sequence"/>
</dbReference>